<dbReference type="EMBL" id="CP047156">
    <property type="protein sequence ID" value="QHC01709.1"/>
    <property type="molecule type" value="Genomic_DNA"/>
</dbReference>
<dbReference type="KEGG" id="eke:EK0264_16400"/>
<protein>
    <submittedName>
        <fullName evidence="1">Pyridoxamine 5'-phosphate oxidase</fullName>
    </submittedName>
</protein>
<accession>A0A7L4YSE2</accession>
<evidence type="ECO:0000313" key="1">
    <source>
        <dbReference type="EMBL" id="QHC01709.1"/>
    </source>
</evidence>
<dbReference type="AlphaFoldDB" id="A0A7L4YSE2"/>
<name>A0A7L4YSE2_9ACTN</name>
<reference evidence="1 2" key="1">
    <citation type="journal article" date="2018" name="Int. J. Syst. Evol. Microbiol.">
        <title>Epidermidibacterium keratini gen. nov., sp. nov., a member of the family Sporichthyaceae, isolated from keratin epidermis.</title>
        <authorList>
            <person name="Lee D.G."/>
            <person name="Trujillo M.E."/>
            <person name="Kang S."/>
            <person name="Nam J.J."/>
            <person name="Kim Y.J."/>
        </authorList>
    </citation>
    <scope>NUCLEOTIDE SEQUENCE [LARGE SCALE GENOMIC DNA]</scope>
    <source>
        <strain evidence="1 2">EPI-7</strain>
    </source>
</reference>
<dbReference type="SUPFAM" id="SSF50475">
    <property type="entry name" value="FMN-binding split barrel"/>
    <property type="match status" value="1"/>
</dbReference>
<proteinExistence type="predicted"/>
<keyword evidence="2" id="KW-1185">Reference proteome</keyword>
<dbReference type="Proteomes" id="UP000463857">
    <property type="component" value="Chromosome"/>
</dbReference>
<dbReference type="Gene3D" id="2.30.110.10">
    <property type="entry name" value="Electron Transport, Fmn-binding Protein, Chain A"/>
    <property type="match status" value="1"/>
</dbReference>
<dbReference type="InParanoid" id="A0A7L4YSE2"/>
<organism evidence="1 2">
    <name type="scientific">Epidermidibacterium keratini</name>
    <dbReference type="NCBI Taxonomy" id="1891644"/>
    <lineage>
        <taxon>Bacteria</taxon>
        <taxon>Bacillati</taxon>
        <taxon>Actinomycetota</taxon>
        <taxon>Actinomycetes</taxon>
        <taxon>Sporichthyales</taxon>
        <taxon>Sporichthyaceae</taxon>
        <taxon>Epidermidibacterium</taxon>
    </lineage>
</organism>
<dbReference type="OrthoDB" id="8907583at2"/>
<sequence>MSIKVDVADIARTLRDFDLAYLISVDAQGRPKVIAVQLQVEGAALVSLHGSRGTAANLQDNSSVTVLCPPREPSGMSLLIDGQAVAEGERFRITPENAILHRPAPPGSAPNR</sequence>
<dbReference type="RefSeq" id="WP_159546844.1">
    <property type="nucleotide sequence ID" value="NZ_CP047156.1"/>
</dbReference>
<dbReference type="InterPro" id="IPR012349">
    <property type="entry name" value="Split_barrel_FMN-bd"/>
</dbReference>
<gene>
    <name evidence="1" type="ORF">EK0264_16400</name>
</gene>
<evidence type="ECO:0000313" key="2">
    <source>
        <dbReference type="Proteomes" id="UP000463857"/>
    </source>
</evidence>